<dbReference type="AlphaFoldDB" id="A0A183D2Y5"/>
<evidence type="ECO:0000313" key="3">
    <source>
        <dbReference type="Proteomes" id="UP000271098"/>
    </source>
</evidence>
<reference evidence="4" key="1">
    <citation type="submission" date="2016-06" db="UniProtKB">
        <authorList>
            <consortium name="WormBaseParasite"/>
        </authorList>
    </citation>
    <scope>IDENTIFICATION</scope>
</reference>
<dbReference type="EMBL" id="UYRT01005008">
    <property type="protein sequence ID" value="VDK37719.1"/>
    <property type="molecule type" value="Genomic_DNA"/>
</dbReference>
<protein>
    <submittedName>
        <fullName evidence="4">CACTA en-spm transposon protein</fullName>
    </submittedName>
</protein>
<feature type="region of interest" description="Disordered" evidence="1">
    <location>
        <begin position="73"/>
        <end position="104"/>
    </location>
</feature>
<dbReference type="WBParaSite" id="GPUH_0000308101-mRNA-1">
    <property type="protein sequence ID" value="GPUH_0000308101-mRNA-1"/>
    <property type="gene ID" value="GPUH_0000308101"/>
</dbReference>
<feature type="region of interest" description="Disordered" evidence="1">
    <location>
        <begin position="1"/>
        <end position="23"/>
    </location>
</feature>
<organism evidence="4">
    <name type="scientific">Gongylonema pulchrum</name>
    <dbReference type="NCBI Taxonomy" id="637853"/>
    <lineage>
        <taxon>Eukaryota</taxon>
        <taxon>Metazoa</taxon>
        <taxon>Ecdysozoa</taxon>
        <taxon>Nematoda</taxon>
        <taxon>Chromadorea</taxon>
        <taxon>Rhabditida</taxon>
        <taxon>Spirurina</taxon>
        <taxon>Spiruromorpha</taxon>
        <taxon>Spiruroidea</taxon>
        <taxon>Gongylonematidae</taxon>
        <taxon>Gongylonema</taxon>
    </lineage>
</organism>
<dbReference type="Proteomes" id="UP000271098">
    <property type="component" value="Unassembled WGS sequence"/>
</dbReference>
<evidence type="ECO:0000256" key="1">
    <source>
        <dbReference type="SAM" id="MobiDB-lite"/>
    </source>
</evidence>
<proteinExistence type="predicted"/>
<evidence type="ECO:0000313" key="2">
    <source>
        <dbReference type="EMBL" id="VDK37719.1"/>
    </source>
</evidence>
<sequence length="104" mass="12306">MGTTGYSDQMWNNQNPQRRQAAEEFQDQHFATARELSDRQLSKVVAPLQQQVCFRCTETAGYFPEGRHHFLRRDPGSSVSSRMDRAIPRRKLSYEKERRKKKFI</sequence>
<feature type="compositionally biased region" description="Basic and acidic residues" evidence="1">
    <location>
        <begin position="82"/>
        <end position="97"/>
    </location>
</feature>
<name>A0A183D2Y5_9BILA</name>
<reference evidence="2 3" key="2">
    <citation type="submission" date="2018-11" db="EMBL/GenBank/DDBJ databases">
        <authorList>
            <consortium name="Pathogen Informatics"/>
        </authorList>
    </citation>
    <scope>NUCLEOTIDE SEQUENCE [LARGE SCALE GENOMIC DNA]</scope>
</reference>
<evidence type="ECO:0000313" key="4">
    <source>
        <dbReference type="WBParaSite" id="GPUH_0000308101-mRNA-1"/>
    </source>
</evidence>
<keyword evidence="3" id="KW-1185">Reference proteome</keyword>
<feature type="compositionally biased region" description="Polar residues" evidence="1">
    <location>
        <begin position="1"/>
        <end position="18"/>
    </location>
</feature>
<accession>A0A183D2Y5</accession>
<gene>
    <name evidence="2" type="ORF">GPUH_LOCUS3076</name>
</gene>